<dbReference type="PANTHER" id="PTHR38686">
    <property type="entry name" value="APOLIPOPROTEIN N-ACYLTRANSFERASE"/>
    <property type="match status" value="1"/>
</dbReference>
<name>A0A1J5THS3_9ZZZZ</name>
<evidence type="ECO:0000256" key="6">
    <source>
        <dbReference type="ARBA" id="ARBA00023136"/>
    </source>
</evidence>
<dbReference type="Pfam" id="PF20154">
    <property type="entry name" value="LNT_N"/>
    <property type="match status" value="1"/>
</dbReference>
<evidence type="ECO:0000313" key="10">
    <source>
        <dbReference type="EMBL" id="OIR11582.1"/>
    </source>
</evidence>
<dbReference type="EC" id="2.3.1.-" evidence="10"/>
<feature type="transmembrane region" description="Helical" evidence="8">
    <location>
        <begin position="119"/>
        <end position="144"/>
    </location>
</feature>
<organism evidence="10">
    <name type="scientific">mine drainage metagenome</name>
    <dbReference type="NCBI Taxonomy" id="410659"/>
    <lineage>
        <taxon>unclassified sequences</taxon>
        <taxon>metagenomes</taxon>
        <taxon>ecological metagenomes</taxon>
    </lineage>
</organism>
<dbReference type="Gene3D" id="3.60.110.10">
    <property type="entry name" value="Carbon-nitrogen hydrolase"/>
    <property type="match status" value="1"/>
</dbReference>
<dbReference type="HAMAP" id="MF_01148">
    <property type="entry name" value="Lnt"/>
    <property type="match status" value="1"/>
</dbReference>
<protein>
    <submittedName>
        <fullName evidence="10">Apolipoprotein N-acyltransferase</fullName>
        <ecNumber evidence="10">2.3.1.-</ecNumber>
    </submittedName>
</protein>
<dbReference type="InterPro" id="IPR036526">
    <property type="entry name" value="C-N_Hydrolase_sf"/>
</dbReference>
<keyword evidence="10" id="KW-0449">Lipoprotein</keyword>
<evidence type="ECO:0000256" key="8">
    <source>
        <dbReference type="SAM" id="Phobius"/>
    </source>
</evidence>
<evidence type="ECO:0000256" key="1">
    <source>
        <dbReference type="ARBA" id="ARBA00004651"/>
    </source>
</evidence>
<feature type="domain" description="CN hydrolase" evidence="9">
    <location>
        <begin position="226"/>
        <end position="463"/>
    </location>
</feature>
<feature type="transmembrane region" description="Helical" evidence="8">
    <location>
        <begin position="52"/>
        <end position="72"/>
    </location>
</feature>
<keyword evidence="3 10" id="KW-0808">Transferase</keyword>
<keyword evidence="2" id="KW-1003">Cell membrane</keyword>
<dbReference type="GO" id="GO:0042158">
    <property type="term" value="P:lipoprotein biosynthetic process"/>
    <property type="evidence" value="ECO:0007669"/>
    <property type="project" value="InterPro"/>
</dbReference>
<dbReference type="InterPro" id="IPR045378">
    <property type="entry name" value="LNT_N"/>
</dbReference>
<keyword evidence="5 8" id="KW-1133">Transmembrane helix</keyword>
<evidence type="ECO:0000256" key="5">
    <source>
        <dbReference type="ARBA" id="ARBA00022989"/>
    </source>
</evidence>
<dbReference type="PANTHER" id="PTHR38686:SF1">
    <property type="entry name" value="APOLIPOPROTEIN N-ACYLTRANSFERASE"/>
    <property type="match status" value="1"/>
</dbReference>
<evidence type="ECO:0000259" key="9">
    <source>
        <dbReference type="PROSITE" id="PS50263"/>
    </source>
</evidence>
<feature type="transmembrane region" description="Helical" evidence="8">
    <location>
        <begin position="156"/>
        <end position="181"/>
    </location>
</feature>
<keyword evidence="6 8" id="KW-0472">Membrane</keyword>
<gene>
    <name evidence="10" type="primary">lnt_2</name>
    <name evidence="10" type="ORF">GALL_70770</name>
</gene>
<dbReference type="EMBL" id="MLJW01000020">
    <property type="protein sequence ID" value="OIR11582.1"/>
    <property type="molecule type" value="Genomic_DNA"/>
</dbReference>
<feature type="transmembrane region" description="Helical" evidence="8">
    <location>
        <begin position="12"/>
        <end position="40"/>
    </location>
</feature>
<dbReference type="PROSITE" id="PS50263">
    <property type="entry name" value="CN_HYDROLASE"/>
    <property type="match status" value="1"/>
</dbReference>
<dbReference type="CDD" id="cd07571">
    <property type="entry name" value="ALP_N-acyl_transferase"/>
    <property type="match status" value="1"/>
</dbReference>
<dbReference type="SUPFAM" id="SSF56317">
    <property type="entry name" value="Carbon-nitrogen hydrolase"/>
    <property type="match status" value="1"/>
</dbReference>
<dbReference type="Pfam" id="PF00795">
    <property type="entry name" value="CN_hydrolase"/>
    <property type="match status" value="1"/>
</dbReference>
<evidence type="ECO:0000256" key="7">
    <source>
        <dbReference type="ARBA" id="ARBA00023315"/>
    </source>
</evidence>
<feature type="transmembrane region" description="Helical" evidence="8">
    <location>
        <begin position="193"/>
        <end position="213"/>
    </location>
</feature>
<sequence>MKRLLASPCSKAFLAGVVAVFGFAPFGFFPLPILALAVLFRLWSRAERPAQAAWQGFAFGMGLFCVGIHWIYVALHTYGYMHPVLAAIATALFAAVNATLPALAGYAQARFRASANVRMLLLMPAIWTLAEWLRGLLFTGFPWLVTGYSQAPDSPLAGYAPLLGVYGVSLVAALSAGALLLLWDARRSRPGMVALIILAALWLGGATLRSIGWTQAEGEPLKVSLLQGDIAQDTKFSEDALVGTMETYRRLAQSSDARLTVMPETALPLLRDNVPESYQTLLRDHARQNGGDVLVGVFEKEDGNYYNSVYSLGSAASQHYRKDHLVPFGEFIPLRSVLGWFINDVLDIPMGDLASGGAHQAPLNVAGQKVAVDICYEDAFGEEIIRALPQATLLVNVTNDAWYGDSHAAMQHAQLSQMRALETGRMMLRATNTGVTAVIGADGRIQAMLPQHEEGVLTAEVRGYQGSTPYVVWGNWGMLVLAGLMLGGRGGWGAGSRAHRGPLILRYGCAYSARTVINNLHK</sequence>
<evidence type="ECO:0000256" key="3">
    <source>
        <dbReference type="ARBA" id="ARBA00022679"/>
    </source>
</evidence>
<dbReference type="InterPro" id="IPR004563">
    <property type="entry name" value="Apolipo_AcylTrfase"/>
</dbReference>
<accession>A0A1J5THS3</accession>
<dbReference type="InterPro" id="IPR003010">
    <property type="entry name" value="C-N_Hydrolase"/>
</dbReference>
<evidence type="ECO:0000256" key="2">
    <source>
        <dbReference type="ARBA" id="ARBA00022475"/>
    </source>
</evidence>
<keyword evidence="4 8" id="KW-0812">Transmembrane</keyword>
<evidence type="ECO:0000256" key="4">
    <source>
        <dbReference type="ARBA" id="ARBA00022692"/>
    </source>
</evidence>
<dbReference type="NCBIfam" id="TIGR00546">
    <property type="entry name" value="lnt"/>
    <property type="match status" value="1"/>
</dbReference>
<proteinExistence type="inferred from homology"/>
<comment type="caution">
    <text evidence="10">The sequence shown here is derived from an EMBL/GenBank/DDBJ whole genome shotgun (WGS) entry which is preliminary data.</text>
</comment>
<dbReference type="AlphaFoldDB" id="A0A1J5THS3"/>
<comment type="subcellular location">
    <subcellularLocation>
        <location evidence="1">Cell membrane</location>
        <topology evidence="1">Multi-pass membrane protein</topology>
    </subcellularLocation>
</comment>
<reference evidence="10" key="1">
    <citation type="submission" date="2016-10" db="EMBL/GenBank/DDBJ databases">
        <title>Sequence of Gallionella enrichment culture.</title>
        <authorList>
            <person name="Poehlein A."/>
            <person name="Muehling M."/>
            <person name="Daniel R."/>
        </authorList>
    </citation>
    <scope>NUCLEOTIDE SEQUENCE</scope>
</reference>
<dbReference type="GO" id="GO:0016410">
    <property type="term" value="F:N-acyltransferase activity"/>
    <property type="evidence" value="ECO:0007669"/>
    <property type="project" value="InterPro"/>
</dbReference>
<feature type="transmembrane region" description="Helical" evidence="8">
    <location>
        <begin position="84"/>
        <end position="107"/>
    </location>
</feature>
<dbReference type="GO" id="GO:0005886">
    <property type="term" value="C:plasma membrane"/>
    <property type="evidence" value="ECO:0007669"/>
    <property type="project" value="UniProtKB-SubCell"/>
</dbReference>
<keyword evidence="7 10" id="KW-0012">Acyltransferase</keyword>